<evidence type="ECO:0000313" key="1">
    <source>
        <dbReference type="EMBL" id="RCK24408.1"/>
    </source>
</evidence>
<evidence type="ECO:0000313" key="2">
    <source>
        <dbReference type="Proteomes" id="UP000253061"/>
    </source>
</evidence>
<proteinExistence type="predicted"/>
<dbReference type="RefSeq" id="WP_062956847.1">
    <property type="nucleotide sequence ID" value="NZ_JPWB01000002.1"/>
</dbReference>
<sequence>MIKDTAFIGIGSEETSIDPIQYISNYNISELDYLFWNSATFSDEFSRYVKNVYGSSSENTRQQSCITYSEKTEKLIDFSENGGNIVIFTGGETKVNIGFGRRDDPSLLEKFRLSRTHGKRYKFIENEKINRTLNEIYSEINYSFIIKNNKTKTLITVPRTEEVISSFYLTDGGGIVIAMPLPTSSPLPVSKIKTLISDIKAEFSAENSKSDLPRLASNYHLPLEHQKTAENKKISEEIQAMQAQIDENRLIISKEAEWKHLFSSHDEALEKAAAKAFEELGFLVGFGPKTHCDIVCVKEKTILAVEVKGLKRSAKPANVNQCKRWISDIVGALDYAPDDKDSVLEEYVDCLKKLGVKNPSSSEEWDVKGVVVINTFRNNSLEDRNDPSEPSFNKQVRERMKRENICGMTGIQLLNLVIRITENPSEKESVCETIIKTAGQIDLKEDWKTYISKVEICETDPK</sequence>
<dbReference type="EMBL" id="JPWB01000002">
    <property type="protein sequence ID" value="RCK24408.1"/>
    <property type="molecule type" value="Genomic_DNA"/>
</dbReference>
<dbReference type="AlphaFoldDB" id="A0A367VGR0"/>
<accession>A0A367VGR0</accession>
<organism evidence="1 2">
    <name type="scientific">Thalassospira profundimaris</name>
    <dbReference type="NCBI Taxonomy" id="502049"/>
    <lineage>
        <taxon>Bacteria</taxon>
        <taxon>Pseudomonadati</taxon>
        <taxon>Pseudomonadota</taxon>
        <taxon>Alphaproteobacteria</taxon>
        <taxon>Rhodospirillales</taxon>
        <taxon>Thalassospiraceae</taxon>
        <taxon>Thalassospira</taxon>
    </lineage>
</organism>
<reference evidence="1 2" key="1">
    <citation type="submission" date="2014-07" db="EMBL/GenBank/DDBJ databases">
        <title>Draft genome sequence of Thalassospira profundimaris R8-17.</title>
        <authorList>
            <person name="Lai Q."/>
            <person name="Shao Z."/>
        </authorList>
    </citation>
    <scope>NUCLEOTIDE SEQUENCE [LARGE SCALE GENOMIC DNA]</scope>
    <source>
        <strain evidence="1 2">R8-17</strain>
    </source>
</reference>
<dbReference type="Proteomes" id="UP000253061">
    <property type="component" value="Unassembled WGS sequence"/>
</dbReference>
<name>A0A367VGR0_9PROT</name>
<comment type="caution">
    <text evidence="1">The sequence shown here is derived from an EMBL/GenBank/DDBJ whole genome shotgun (WGS) entry which is preliminary data.</text>
</comment>
<gene>
    <name evidence="1" type="ORF">TH6_06895</name>
</gene>
<protein>
    <submittedName>
        <fullName evidence="1">Uncharacterized protein</fullName>
    </submittedName>
</protein>